<accession>A0A4S3JBF0</accession>
<keyword evidence="2" id="KW-1185">Reference proteome</keyword>
<organism evidence="1 2">
    <name type="scientific">Aspergillus tanneri</name>
    <dbReference type="NCBI Taxonomy" id="1220188"/>
    <lineage>
        <taxon>Eukaryota</taxon>
        <taxon>Fungi</taxon>
        <taxon>Dikarya</taxon>
        <taxon>Ascomycota</taxon>
        <taxon>Pezizomycotina</taxon>
        <taxon>Eurotiomycetes</taxon>
        <taxon>Eurotiomycetidae</taxon>
        <taxon>Eurotiales</taxon>
        <taxon>Aspergillaceae</taxon>
        <taxon>Aspergillus</taxon>
        <taxon>Aspergillus subgen. Circumdati</taxon>
    </lineage>
</organism>
<dbReference type="VEuPathDB" id="FungiDB:EYZ11_008088"/>
<evidence type="ECO:0000313" key="1">
    <source>
        <dbReference type="EMBL" id="THC92446.1"/>
    </source>
</evidence>
<dbReference type="Proteomes" id="UP000308092">
    <property type="component" value="Unassembled WGS sequence"/>
</dbReference>
<protein>
    <submittedName>
        <fullName evidence="1">Uncharacterized protein</fullName>
    </submittedName>
</protein>
<comment type="caution">
    <text evidence="1">The sequence shown here is derived from an EMBL/GenBank/DDBJ whole genome shotgun (WGS) entry which is preliminary data.</text>
</comment>
<dbReference type="AlphaFoldDB" id="A0A4S3JBF0"/>
<reference evidence="1 2" key="1">
    <citation type="submission" date="2019-03" db="EMBL/GenBank/DDBJ databases">
        <title>The genome sequence of a newly discovered highly antifungal drug resistant Aspergillus species, Aspergillus tanneri NIH 1004.</title>
        <authorList>
            <person name="Mounaud S."/>
            <person name="Singh I."/>
            <person name="Joardar V."/>
            <person name="Pakala S."/>
            <person name="Pakala S."/>
            <person name="Venepally P."/>
            <person name="Hoover J."/>
            <person name="Nierman W."/>
            <person name="Chung J."/>
            <person name="Losada L."/>
        </authorList>
    </citation>
    <scope>NUCLEOTIDE SEQUENCE [LARGE SCALE GENOMIC DNA]</scope>
    <source>
        <strain evidence="1 2">NIH1004</strain>
    </source>
</reference>
<name>A0A4S3JBF0_9EURO</name>
<evidence type="ECO:0000313" key="2">
    <source>
        <dbReference type="Proteomes" id="UP000308092"/>
    </source>
</evidence>
<sequence length="17" mass="1674">MKESGVQGCRPAPGAEG</sequence>
<dbReference type="EMBL" id="SOSA01000334">
    <property type="protein sequence ID" value="THC92446.1"/>
    <property type="molecule type" value="Genomic_DNA"/>
</dbReference>
<proteinExistence type="predicted"/>
<gene>
    <name evidence="1" type="ORF">EYZ11_008088</name>
</gene>